<dbReference type="Proteomes" id="UP000323082">
    <property type="component" value="Unassembled WGS sequence"/>
</dbReference>
<evidence type="ECO:0000313" key="1">
    <source>
        <dbReference type="EMBL" id="KAA2223040.1"/>
    </source>
</evidence>
<organism evidence="1 2">
    <name type="scientific">Chryseobacterium sediminis</name>
    <dbReference type="NCBI Taxonomy" id="1679494"/>
    <lineage>
        <taxon>Bacteria</taxon>
        <taxon>Pseudomonadati</taxon>
        <taxon>Bacteroidota</taxon>
        <taxon>Flavobacteriia</taxon>
        <taxon>Flavobacteriales</taxon>
        <taxon>Weeksellaceae</taxon>
        <taxon>Chryseobacterium group</taxon>
        <taxon>Chryseobacterium</taxon>
    </lineage>
</organism>
<protein>
    <submittedName>
        <fullName evidence="1">Uncharacterized protein</fullName>
    </submittedName>
</protein>
<proteinExistence type="predicted"/>
<accession>A0A5B2U9F6</accession>
<reference evidence="1 2" key="1">
    <citation type="journal article" date="2015" name="Int. J. Syst. Evol. Microbiol.">
        <title>Chryseobacterium sediminis sp. nov., isolated from a river sediment.</title>
        <authorList>
            <person name="Kampfer P."/>
            <person name="Busse H.J."/>
            <person name="McInroy J.A."/>
            <person name="Glaeser S.P."/>
        </authorList>
    </citation>
    <scope>NUCLEOTIDE SEQUENCE [LARGE SCALE GENOMIC DNA]</scope>
    <source>
        <strain evidence="1 2">IMT-174</strain>
    </source>
</reference>
<gene>
    <name evidence="1" type="ORF">FW780_02210</name>
</gene>
<dbReference type="RefSeq" id="WP_149832004.1">
    <property type="nucleotide sequence ID" value="NZ_VUNZ01000001.1"/>
</dbReference>
<name>A0A5B2U9F6_9FLAO</name>
<dbReference type="OrthoDB" id="9928995at2"/>
<dbReference type="EMBL" id="VUNZ01000001">
    <property type="protein sequence ID" value="KAA2223040.1"/>
    <property type="molecule type" value="Genomic_DNA"/>
</dbReference>
<evidence type="ECO:0000313" key="2">
    <source>
        <dbReference type="Proteomes" id="UP000323082"/>
    </source>
</evidence>
<comment type="caution">
    <text evidence="1">The sequence shown here is derived from an EMBL/GenBank/DDBJ whole genome shotgun (WGS) entry which is preliminary data.</text>
</comment>
<dbReference type="AlphaFoldDB" id="A0A5B2U9F6"/>
<sequence length="86" mass="10179">MNWNMHKVGSSNCIEKLSAVEFRNEWAIEVERMKLEKLVDKQQSDLYYNFLVKITYENLYESNSSFILKKLREINTAIELDNNAAD</sequence>